<dbReference type="RefSeq" id="XP_010941223.1">
    <property type="nucleotide sequence ID" value="XM_010942921.2"/>
</dbReference>
<dbReference type="SUPFAM" id="SSF57850">
    <property type="entry name" value="RING/U-box"/>
    <property type="match status" value="1"/>
</dbReference>
<proteinExistence type="predicted"/>
<dbReference type="Pfam" id="PF13920">
    <property type="entry name" value="zf-C3HC4_3"/>
    <property type="match status" value="1"/>
</dbReference>
<keyword evidence="5" id="KW-1185">Reference proteome</keyword>
<dbReference type="PROSITE" id="PS50089">
    <property type="entry name" value="ZF_RING_2"/>
    <property type="match status" value="1"/>
</dbReference>
<evidence type="ECO:0000256" key="1">
    <source>
        <dbReference type="PROSITE-ProRule" id="PRU00175"/>
    </source>
</evidence>
<feature type="region of interest" description="Disordered" evidence="3">
    <location>
        <begin position="1"/>
        <end position="68"/>
    </location>
</feature>
<keyword evidence="1" id="KW-0862">Zinc</keyword>
<dbReference type="Gene3D" id="3.30.40.10">
    <property type="entry name" value="Zinc/RING finger domain, C3HC4 (zinc finger)"/>
    <property type="match status" value="1"/>
</dbReference>
<dbReference type="InParanoid" id="A0A6I9SKG2"/>
<feature type="coiled-coil region" evidence="2">
    <location>
        <begin position="408"/>
        <end position="583"/>
    </location>
</feature>
<dbReference type="GO" id="GO:0008270">
    <property type="term" value="F:zinc ion binding"/>
    <property type="evidence" value="ECO:0007669"/>
    <property type="project" value="UniProtKB-KW"/>
</dbReference>
<name>A0A6I9SKG2_ELAGV</name>
<dbReference type="AlphaFoldDB" id="A0A6I9SKG2"/>
<organism evidence="5 6">
    <name type="scientific">Elaeis guineensis var. tenera</name>
    <name type="common">Oil palm</name>
    <dbReference type="NCBI Taxonomy" id="51953"/>
    <lineage>
        <taxon>Eukaryota</taxon>
        <taxon>Viridiplantae</taxon>
        <taxon>Streptophyta</taxon>
        <taxon>Embryophyta</taxon>
        <taxon>Tracheophyta</taxon>
        <taxon>Spermatophyta</taxon>
        <taxon>Magnoliopsida</taxon>
        <taxon>Liliopsida</taxon>
        <taxon>Arecaceae</taxon>
        <taxon>Arecoideae</taxon>
        <taxon>Cocoseae</taxon>
        <taxon>Elaeidinae</taxon>
        <taxon>Elaeis</taxon>
    </lineage>
</organism>
<protein>
    <submittedName>
        <fullName evidence="6">MND1-interacting protein 1</fullName>
    </submittedName>
</protein>
<feature type="compositionally biased region" description="Basic residues" evidence="3">
    <location>
        <begin position="11"/>
        <end position="21"/>
    </location>
</feature>
<reference evidence="6" key="1">
    <citation type="submission" date="2025-08" db="UniProtKB">
        <authorList>
            <consortium name="RefSeq"/>
        </authorList>
    </citation>
    <scope>IDENTIFICATION</scope>
</reference>
<evidence type="ECO:0000256" key="3">
    <source>
        <dbReference type="SAM" id="MobiDB-lite"/>
    </source>
</evidence>
<evidence type="ECO:0000256" key="2">
    <source>
        <dbReference type="SAM" id="Coils"/>
    </source>
</evidence>
<keyword evidence="2" id="KW-0175">Coiled coil</keyword>
<keyword evidence="1" id="KW-0479">Metal-binding</keyword>
<feature type="compositionally biased region" description="Basic and acidic residues" evidence="3">
    <location>
        <begin position="1"/>
        <end position="10"/>
    </location>
</feature>
<accession>A0A6I9SKG2</accession>
<gene>
    <name evidence="6" type="primary">LOC105059582</name>
</gene>
<evidence type="ECO:0000259" key="4">
    <source>
        <dbReference type="PROSITE" id="PS50089"/>
    </source>
</evidence>
<dbReference type="OrthoDB" id="1711136at2759"/>
<sequence>MGSNARDRSARSGRKARHAVKHQPSSSSGPSAGPSPASSSFSYPSPSPVLADGDPGIGHPISNPNANPSGAYDDNGWGYCTEEQLEELLLKNLDLVYREALNRLVTLGYDEEVALRAVLCSGHCYGSMDVLSNILQNAMEHLNSSLAATGHCDGAGGLPAKGFTDLRHLQEYSLAGMVCLLQQVRPHLTRGDAMWCLLMSDLHVGRASTIDIPAPPYPAPTPVTATGCSAACGADYAPPTTGLCEFHMAERGGGSADLPPSVRSAMRRNANASVARQRAEVASGSSSSEQPQGDGSAAAVEAGDDAGEDLVDSVLKGLEAMSLDEEGKSPDGAEDHKKEMILDLVRQIRELEGQVKERKEWAQKTGLQAARKLSNDLIELRTLRMEREENQHLKKGKQGLEDATLKRLTEMENALKKASGQVDLANAAVRRLETENAEIRAEVEASELSASESARMCLQAARKEKKLLKKVQAWEKQREKIQQEIAEEKRKIAETERKLAEVRVATKETEAKWKREIKLREQATAQAEEARRAREAAEINTKRRQEALQRKIELDFQRHKDDIQRLEEELSRLQATAASTQVNNLAFNSPNSGDADAMKALKEGNGKMHTGFNKPQESSQKLNRDRVCVICLKDDVSVLFLPCAHLVVCVNCNEDHEKGKRSCPCCNTKIDERIRVYGVSS</sequence>
<dbReference type="GeneID" id="105059582"/>
<dbReference type="PANTHER" id="PTHR46405">
    <property type="entry name" value="OS05G0141500 PROTEIN"/>
    <property type="match status" value="1"/>
</dbReference>
<dbReference type="PANTHER" id="PTHR46405:SF3">
    <property type="entry name" value="RING_U-BOX SUPERFAMILY PROTEIN"/>
    <property type="match status" value="1"/>
</dbReference>
<dbReference type="Proteomes" id="UP000504607">
    <property type="component" value="Chromosome 16"/>
</dbReference>
<dbReference type="KEGG" id="egu:105059582"/>
<dbReference type="CDD" id="cd23128">
    <property type="entry name" value="RING-HC_MIP1-like"/>
    <property type="match status" value="1"/>
</dbReference>
<evidence type="ECO:0000313" key="5">
    <source>
        <dbReference type="Proteomes" id="UP000504607"/>
    </source>
</evidence>
<dbReference type="InterPro" id="IPR013083">
    <property type="entry name" value="Znf_RING/FYVE/PHD"/>
</dbReference>
<feature type="region of interest" description="Disordered" evidence="3">
    <location>
        <begin position="268"/>
        <end position="303"/>
    </location>
</feature>
<dbReference type="InterPro" id="IPR046934">
    <property type="entry name" value="PIR2-like"/>
</dbReference>
<dbReference type="InterPro" id="IPR046527">
    <property type="entry name" value="PIR2-like_helical"/>
</dbReference>
<keyword evidence="1" id="KW-0863">Zinc-finger</keyword>
<dbReference type="InterPro" id="IPR001841">
    <property type="entry name" value="Znf_RING"/>
</dbReference>
<feature type="compositionally biased region" description="Low complexity" evidence="3">
    <location>
        <begin position="24"/>
        <end position="44"/>
    </location>
</feature>
<evidence type="ECO:0000313" key="6">
    <source>
        <dbReference type="RefSeq" id="XP_010941223.1"/>
    </source>
</evidence>
<dbReference type="Pfam" id="PF20235">
    <property type="entry name" value="PIR2-like_helical"/>
    <property type="match status" value="1"/>
</dbReference>
<feature type="domain" description="RING-type" evidence="4">
    <location>
        <begin position="628"/>
        <end position="667"/>
    </location>
</feature>